<sequence>MPSIVDRFYIPDLLSLSTPFKGSTNPHYKKAAAESRAWVNSYNFFTDRKRADFIQGCNELLVSHTYPHAGYEEFRTCCDFVNLLFVVDEVSDDQNGVDARQTGNVYLNAMRDAEWDDGSSLARMTKEFRARLLRSAGPNSFRRFLKHSADYIDCVAKEAEYRERGVVLDEASFRDLRRENSAIRLCFGLFESTLGIDLPDKVFEDPVFSDLYFAAADMVCWANDVYSYRMEVAKGHIGNNIVTVLMRSRGSDLQSTSDYVGEYYKELMERYLADKPRLRSFGPELDADVALYIRAMENWPIGNLEWSFETFRYFGPRHDEVKHVCCQHERLPTLAALDPPPSRPANCRYGTSTCLPVLYAPAISAAFYCPLVHDPRHREVRNTLLTVFRSDYIQSLRDSVTNLFNHIDDIAPSGVDI</sequence>
<organism evidence="7 8">
    <name type="scientific">Bondarzewia mesenterica</name>
    <dbReference type="NCBI Taxonomy" id="1095465"/>
    <lineage>
        <taxon>Eukaryota</taxon>
        <taxon>Fungi</taxon>
        <taxon>Dikarya</taxon>
        <taxon>Basidiomycota</taxon>
        <taxon>Agaricomycotina</taxon>
        <taxon>Agaricomycetes</taxon>
        <taxon>Russulales</taxon>
        <taxon>Bondarzewiaceae</taxon>
        <taxon>Bondarzewia</taxon>
    </lineage>
</organism>
<keyword evidence="8" id="KW-1185">Reference proteome</keyword>
<dbReference type="OrthoDB" id="2861623at2759"/>
<dbReference type="SUPFAM" id="SSF48576">
    <property type="entry name" value="Terpenoid synthases"/>
    <property type="match status" value="1"/>
</dbReference>
<dbReference type="EC" id="4.2.3.-" evidence="6"/>
<keyword evidence="3 6" id="KW-0479">Metal-binding</keyword>
<reference evidence="7 8" key="1">
    <citation type="submission" date="2019-02" db="EMBL/GenBank/DDBJ databases">
        <title>Genome sequencing of the rare red list fungi Bondarzewia mesenterica.</title>
        <authorList>
            <person name="Buettner E."/>
            <person name="Kellner H."/>
        </authorList>
    </citation>
    <scope>NUCLEOTIDE SEQUENCE [LARGE SCALE GENOMIC DNA]</scope>
    <source>
        <strain evidence="7 8">DSM 108281</strain>
    </source>
</reference>
<dbReference type="GO" id="GO:0010333">
    <property type="term" value="F:terpene synthase activity"/>
    <property type="evidence" value="ECO:0007669"/>
    <property type="project" value="InterPro"/>
</dbReference>
<dbReference type="SFLD" id="SFLDG01020">
    <property type="entry name" value="Terpene_Cyclase_Like_2"/>
    <property type="match status" value="1"/>
</dbReference>
<evidence type="ECO:0000256" key="1">
    <source>
        <dbReference type="ARBA" id="ARBA00001946"/>
    </source>
</evidence>
<dbReference type="PANTHER" id="PTHR35201:SF4">
    <property type="entry name" value="BETA-PINACENE SYNTHASE-RELATED"/>
    <property type="match status" value="1"/>
</dbReference>
<dbReference type="GO" id="GO:0008299">
    <property type="term" value="P:isoprenoid biosynthetic process"/>
    <property type="evidence" value="ECO:0007669"/>
    <property type="project" value="UniProtKB-ARBA"/>
</dbReference>
<dbReference type="PANTHER" id="PTHR35201">
    <property type="entry name" value="TERPENE SYNTHASE"/>
    <property type="match status" value="1"/>
</dbReference>
<comment type="similarity">
    <text evidence="2 6">Belongs to the terpene synthase family.</text>
</comment>
<evidence type="ECO:0000256" key="5">
    <source>
        <dbReference type="ARBA" id="ARBA00023239"/>
    </source>
</evidence>
<protein>
    <recommendedName>
        <fullName evidence="6">Terpene synthase</fullName>
        <ecNumber evidence="6">4.2.3.-</ecNumber>
    </recommendedName>
</protein>
<comment type="cofactor">
    <cofactor evidence="1 6">
        <name>Mg(2+)</name>
        <dbReference type="ChEBI" id="CHEBI:18420"/>
    </cofactor>
</comment>
<dbReference type="SFLD" id="SFLDS00005">
    <property type="entry name" value="Isoprenoid_Synthase_Type_I"/>
    <property type="match status" value="1"/>
</dbReference>
<dbReference type="GO" id="GO:0046872">
    <property type="term" value="F:metal ion binding"/>
    <property type="evidence" value="ECO:0007669"/>
    <property type="project" value="UniProtKB-KW"/>
</dbReference>
<keyword evidence="5 6" id="KW-0456">Lyase</keyword>
<gene>
    <name evidence="7" type="ORF">EW146_g2812</name>
</gene>
<dbReference type="Gene3D" id="1.10.600.10">
    <property type="entry name" value="Farnesyl Diphosphate Synthase"/>
    <property type="match status" value="1"/>
</dbReference>
<dbReference type="InterPro" id="IPR008949">
    <property type="entry name" value="Isoprenoid_synthase_dom_sf"/>
</dbReference>
<comment type="caution">
    <text evidence="7">The sequence shown here is derived from an EMBL/GenBank/DDBJ whole genome shotgun (WGS) entry which is preliminary data.</text>
</comment>
<evidence type="ECO:0000313" key="8">
    <source>
        <dbReference type="Proteomes" id="UP000310158"/>
    </source>
</evidence>
<dbReference type="InterPro" id="IPR034686">
    <property type="entry name" value="Terpene_cyclase-like_2"/>
</dbReference>
<evidence type="ECO:0000256" key="2">
    <source>
        <dbReference type="ARBA" id="ARBA00006333"/>
    </source>
</evidence>
<dbReference type="EMBL" id="SGPL01000086">
    <property type="protein sequence ID" value="THH18124.1"/>
    <property type="molecule type" value="Genomic_DNA"/>
</dbReference>
<evidence type="ECO:0000313" key="7">
    <source>
        <dbReference type="EMBL" id="THH18124.1"/>
    </source>
</evidence>
<keyword evidence="4 6" id="KW-0460">Magnesium</keyword>
<evidence type="ECO:0000256" key="4">
    <source>
        <dbReference type="ARBA" id="ARBA00022842"/>
    </source>
</evidence>
<evidence type="ECO:0000256" key="3">
    <source>
        <dbReference type="ARBA" id="ARBA00022723"/>
    </source>
</evidence>
<name>A0A4S4LZM3_9AGAM</name>
<evidence type="ECO:0000256" key="6">
    <source>
        <dbReference type="RuleBase" id="RU366034"/>
    </source>
</evidence>
<dbReference type="Proteomes" id="UP000310158">
    <property type="component" value="Unassembled WGS sequence"/>
</dbReference>
<proteinExistence type="inferred from homology"/>
<dbReference type="AlphaFoldDB" id="A0A4S4LZM3"/>
<dbReference type="Pfam" id="PF19086">
    <property type="entry name" value="Terpene_syn_C_2"/>
    <property type="match status" value="1"/>
</dbReference>
<accession>A0A4S4LZM3</accession>